<reference evidence="12" key="1">
    <citation type="submission" date="2023-10" db="EMBL/GenBank/DDBJ databases">
        <authorList>
            <person name="Chen Y."/>
            <person name="Shah S."/>
            <person name="Dougan E. K."/>
            <person name="Thang M."/>
            <person name="Chan C."/>
        </authorList>
    </citation>
    <scope>NUCLEOTIDE SEQUENCE [LARGE SCALE GENOMIC DNA]</scope>
</reference>
<dbReference type="PROSITE" id="PS50878">
    <property type="entry name" value="RT_POL"/>
    <property type="match status" value="1"/>
</dbReference>
<evidence type="ECO:0000256" key="8">
    <source>
        <dbReference type="ARBA" id="ARBA00023152"/>
    </source>
</evidence>
<keyword evidence="7" id="KW-0862">Zinc</keyword>
<feature type="compositionally biased region" description="Low complexity" evidence="10">
    <location>
        <begin position="31"/>
        <end position="46"/>
    </location>
</feature>
<dbReference type="PROSITE" id="PS00602">
    <property type="entry name" value="ALDOLASE_CLASS_II_1"/>
    <property type="match status" value="1"/>
</dbReference>
<comment type="pathway">
    <text evidence="3">Carbohydrate degradation; glycolysis; D-glyceraldehyde 3-phosphate and glycerone phosphate from D-glucose: step 4/4.</text>
</comment>
<organism evidence="12 13">
    <name type="scientific">Prorocentrum cordatum</name>
    <dbReference type="NCBI Taxonomy" id="2364126"/>
    <lineage>
        <taxon>Eukaryota</taxon>
        <taxon>Sar</taxon>
        <taxon>Alveolata</taxon>
        <taxon>Dinophyceae</taxon>
        <taxon>Prorocentrales</taxon>
        <taxon>Prorocentraceae</taxon>
        <taxon>Prorocentrum</taxon>
    </lineage>
</organism>
<dbReference type="Pfam" id="PF00078">
    <property type="entry name" value="RVT_1"/>
    <property type="match status" value="1"/>
</dbReference>
<dbReference type="InterPro" id="IPR000771">
    <property type="entry name" value="FBA_II"/>
</dbReference>
<evidence type="ECO:0000313" key="13">
    <source>
        <dbReference type="Proteomes" id="UP001189429"/>
    </source>
</evidence>
<gene>
    <name evidence="12" type="ORF">PCOR1329_LOCUS50100</name>
</gene>
<keyword evidence="13" id="KW-1185">Reference proteome</keyword>
<dbReference type="Proteomes" id="UP001189429">
    <property type="component" value="Unassembled WGS sequence"/>
</dbReference>
<evidence type="ECO:0000256" key="7">
    <source>
        <dbReference type="ARBA" id="ARBA00022833"/>
    </source>
</evidence>
<dbReference type="EMBL" id="CAUYUJ010016060">
    <property type="protein sequence ID" value="CAK0861428.1"/>
    <property type="molecule type" value="Genomic_DNA"/>
</dbReference>
<protein>
    <recommendedName>
        <fullName evidence="5">fructose-bisphosphate aldolase</fullName>
        <ecNumber evidence="5">4.1.2.13</ecNumber>
    </recommendedName>
</protein>
<sequence length="1472" mass="161656">MSIPEHPQSRKSWPALGLPPVAPWLPQLQAAGGAADSGPAARRAFAGSPTREDSTTGAVCFRPLEAGRIGMRGKRALRRAVRLALVVGAAWYRARNDATCFKERTVRLWSFNAESLRRIGRLEELLELAKAENVAIFAMQGTQMDLGMSWQSCGYSVHSHPRSGVGHRDGCLIAISARHFKPGEIRCEHSWLPGRLQGIRIRSLGHSRFERDLYILNGYAPTNDPGRPPNGVDAGAFREVQEGIEAMSLQEDWIDVCGSGKRFADPSEYFNAMEGVIIEAASKDYIDLPQPRGASTGPVFSEATMRLIMMKHHWQYQLAALSSGSRWLALFFHQKFLEAPEICTKAIRSEKRQRMAHRAAFAERSAGENNLRRLSSIVRRLAPKPPAPIVTVNGPQTGDGKSAMNGYRTISLINHIGKVFARVTALDAMRDISYRISPTQFGAMPGRGTRDAISVAMEVITRHQHAHRVRVRGRATDPPPMLLVILTDLEKAFDIIARQSIWDSLESLQLRPDARETLEELHDGMCYLYRDVRTRLPCSRIHVQRGVRQGGVESPGLFVAAYDKLVAEVAERQRENEFPGIFVYFDPSLKKIRTSDPLLNDSCDCLDVTHLKFLDDLLTFGEVNHFDEAPQLLDLVNGEISFGGMKVNANKTELLLIPSGTGSKRRQKSINSHSTGIVTWQDDEALAVHPQPTVKYLGVRMAASGSYQTEITHRRTSSWRPAASSFFTVTYLTLLSRGFAGLPPVSSAASVVFSPLARLKQIHNLSLQHLLLSLPVMFQPIAEVQVAASQKKRAAAPNPEDKGEGNDIVGPLAKALVRLALQHEDLARAGHRDDNFAMVLKPQCALANALEQAITTCEDEGRKAKEKASEQGSQFLGNPLGKRPDALARAVVFRIMEAVLLNRQQVTEAVSQGAGPEAAQAALEVLLQMGKLAQNTEAKFVATRCFRIQASRNEGDSNEEGETRWIFAVNHYPGFKAALNTLRTNGALAAAGIVLQFDIATRSKAAKLVETLAIRSGSGSASGGKKKQKRKEMMFPRSEFVKKPVLGTLAAAALGRRTRAQRRPTAVRAQPVAVEEKRFPILSSRPPVGKFPKLPESVHPGVVTGRCLDALLNWAKDNNYAIPAVNCTSSSTINACLEAARKADSPIIIQFSSGGSQFYAGKGLDNTDCHACVAGAIAGAYHVRAVAEQYGVPVILHTDHCSKQLLPWLDGMLTANERYFKTHGEPLFSSHMIDLSEEPLEENIAISKQYLERMAKFNCALEMELGITGGEEDGVDNEDANPEDLYSKPEEIWQVYEALSEVPGGVFTVAAAFGNVHGVYSPGNVKLDPEILGKAQTYISEKLDGKAGDKPVKFVFHGGSGSDLKDIRQAIDYGVIKMNIDTDTQWAYWSGIREFEEKYRPYLGAQIGNPEGADKPNKKYYDPRVCMRAAEESTVKRLQQCFEDLRSVGSLGLGKPEEASNVRGPRRGGLPA</sequence>
<comment type="cofactor">
    <cofactor evidence="2">
        <name>Zn(2+)</name>
        <dbReference type="ChEBI" id="CHEBI:29105"/>
    </cofactor>
</comment>
<dbReference type="Pfam" id="PF01116">
    <property type="entry name" value="F_bP_aldolase"/>
    <property type="match status" value="1"/>
</dbReference>
<evidence type="ECO:0000256" key="6">
    <source>
        <dbReference type="ARBA" id="ARBA00022723"/>
    </source>
</evidence>
<dbReference type="InterPro" id="IPR013785">
    <property type="entry name" value="Aldolase_TIM"/>
</dbReference>
<dbReference type="NCBIfam" id="TIGR01520">
    <property type="entry name" value="FruBisAldo_II_A"/>
    <property type="match status" value="1"/>
</dbReference>
<proteinExistence type="inferred from homology"/>
<evidence type="ECO:0000313" key="12">
    <source>
        <dbReference type="EMBL" id="CAK0861428.1"/>
    </source>
</evidence>
<dbReference type="PANTHER" id="PTHR30559:SF0">
    <property type="entry name" value="FRUCTOSE-BISPHOSPHATE ALDOLASE"/>
    <property type="match status" value="1"/>
</dbReference>
<keyword evidence="6" id="KW-0479">Metal-binding</keyword>
<feature type="region of interest" description="Disordered" evidence="10">
    <location>
        <begin position="1452"/>
        <end position="1472"/>
    </location>
</feature>
<dbReference type="SUPFAM" id="SSF51569">
    <property type="entry name" value="Aldolase"/>
    <property type="match status" value="1"/>
</dbReference>
<feature type="domain" description="Reverse transcriptase" evidence="11">
    <location>
        <begin position="363"/>
        <end position="701"/>
    </location>
</feature>
<comment type="similarity">
    <text evidence="4">Belongs to the class II fructose-bisphosphate aldolase family.</text>
</comment>
<evidence type="ECO:0000256" key="10">
    <source>
        <dbReference type="SAM" id="MobiDB-lite"/>
    </source>
</evidence>
<keyword evidence="9" id="KW-0456">Lyase</keyword>
<dbReference type="CDD" id="cd01650">
    <property type="entry name" value="RT_nLTR_like"/>
    <property type="match status" value="1"/>
</dbReference>
<name>A0ABN9UNC9_9DINO</name>
<dbReference type="Gene3D" id="3.20.20.70">
    <property type="entry name" value="Aldolase class I"/>
    <property type="match status" value="1"/>
</dbReference>
<dbReference type="PANTHER" id="PTHR30559">
    <property type="entry name" value="FRUCTOSE-BISPHOSPHATE ALDOLASE CLASS 2"/>
    <property type="match status" value="1"/>
</dbReference>
<feature type="region of interest" description="Disordered" evidence="10">
    <location>
        <begin position="31"/>
        <end position="55"/>
    </location>
</feature>
<evidence type="ECO:0000256" key="2">
    <source>
        <dbReference type="ARBA" id="ARBA00001947"/>
    </source>
</evidence>
<evidence type="ECO:0000256" key="1">
    <source>
        <dbReference type="ARBA" id="ARBA00000441"/>
    </source>
</evidence>
<dbReference type="CDD" id="cd00946">
    <property type="entry name" value="FBP_aldolase_IIA"/>
    <property type="match status" value="1"/>
</dbReference>
<evidence type="ECO:0000256" key="9">
    <source>
        <dbReference type="ARBA" id="ARBA00023239"/>
    </source>
</evidence>
<evidence type="ECO:0000256" key="5">
    <source>
        <dbReference type="ARBA" id="ARBA00013068"/>
    </source>
</evidence>
<comment type="caution">
    <text evidence="12">The sequence shown here is derived from an EMBL/GenBank/DDBJ whole genome shotgun (WGS) entry which is preliminary data.</text>
</comment>
<accession>A0ABN9UNC9</accession>
<dbReference type="NCBIfam" id="TIGR00167">
    <property type="entry name" value="cbbA"/>
    <property type="match status" value="1"/>
</dbReference>
<dbReference type="PROSITE" id="PS00806">
    <property type="entry name" value="ALDOLASE_CLASS_II_2"/>
    <property type="match status" value="1"/>
</dbReference>
<evidence type="ECO:0000259" key="11">
    <source>
        <dbReference type="PROSITE" id="PS50878"/>
    </source>
</evidence>
<keyword evidence="8" id="KW-0324">Glycolysis</keyword>
<evidence type="ECO:0000256" key="4">
    <source>
        <dbReference type="ARBA" id="ARBA00005812"/>
    </source>
</evidence>
<evidence type="ECO:0000256" key="3">
    <source>
        <dbReference type="ARBA" id="ARBA00004714"/>
    </source>
</evidence>
<dbReference type="NCBIfam" id="NF006628">
    <property type="entry name" value="PRK09197.1"/>
    <property type="match status" value="1"/>
</dbReference>
<dbReference type="InterPro" id="IPR006411">
    <property type="entry name" value="Fruct_bisP_bact"/>
</dbReference>
<dbReference type="InterPro" id="IPR000477">
    <property type="entry name" value="RT_dom"/>
</dbReference>
<comment type="catalytic activity">
    <reaction evidence="1">
        <text>beta-D-fructose 1,6-bisphosphate = D-glyceraldehyde 3-phosphate + dihydroxyacetone phosphate</text>
        <dbReference type="Rhea" id="RHEA:14729"/>
        <dbReference type="ChEBI" id="CHEBI:32966"/>
        <dbReference type="ChEBI" id="CHEBI:57642"/>
        <dbReference type="ChEBI" id="CHEBI:59776"/>
        <dbReference type="EC" id="4.1.2.13"/>
    </reaction>
</comment>
<dbReference type="EC" id="4.1.2.13" evidence="5"/>